<dbReference type="RefSeq" id="WP_327597911.1">
    <property type="nucleotide sequence ID" value="NZ_JAYXHS010000001.1"/>
</dbReference>
<organism evidence="3 4">
    <name type="scientific">Uliginosibacterium silvisoli</name>
    <dbReference type="NCBI Taxonomy" id="3114758"/>
    <lineage>
        <taxon>Bacteria</taxon>
        <taxon>Pseudomonadati</taxon>
        <taxon>Pseudomonadota</taxon>
        <taxon>Betaproteobacteria</taxon>
        <taxon>Rhodocyclales</taxon>
        <taxon>Zoogloeaceae</taxon>
        <taxon>Uliginosibacterium</taxon>
    </lineage>
</organism>
<dbReference type="InterPro" id="IPR036388">
    <property type="entry name" value="WH-like_DNA-bd_sf"/>
</dbReference>
<evidence type="ECO:0000313" key="4">
    <source>
        <dbReference type="Proteomes" id="UP001331561"/>
    </source>
</evidence>
<gene>
    <name evidence="3" type="ORF">VVD49_04380</name>
</gene>
<name>A0ABU6K1N6_9RHOO</name>
<reference evidence="3 4" key="1">
    <citation type="submission" date="2024-01" db="EMBL/GenBank/DDBJ databases">
        <title>Uliginosibacterium soil sp. nov.</title>
        <authorList>
            <person name="Lv Y."/>
        </authorList>
    </citation>
    <scope>NUCLEOTIDE SEQUENCE [LARGE SCALE GENOMIC DNA]</scope>
    <source>
        <strain evidence="3 4">H3</strain>
    </source>
</reference>
<evidence type="ECO:0000256" key="1">
    <source>
        <dbReference type="SAM" id="MobiDB-lite"/>
    </source>
</evidence>
<dbReference type="EMBL" id="JAYXHS010000001">
    <property type="protein sequence ID" value="MEC5384945.1"/>
    <property type="molecule type" value="Genomic_DNA"/>
</dbReference>
<keyword evidence="4" id="KW-1185">Reference proteome</keyword>
<feature type="domain" description="HTH arsR-type" evidence="2">
    <location>
        <begin position="1"/>
        <end position="95"/>
    </location>
</feature>
<dbReference type="SMART" id="SM00418">
    <property type="entry name" value="HTH_ARSR"/>
    <property type="match status" value="1"/>
</dbReference>
<evidence type="ECO:0000313" key="3">
    <source>
        <dbReference type="EMBL" id="MEC5384945.1"/>
    </source>
</evidence>
<accession>A0ABU6K1N6</accession>
<dbReference type="Proteomes" id="UP001331561">
    <property type="component" value="Unassembled WGS sequence"/>
</dbReference>
<dbReference type="Gene3D" id="1.10.10.10">
    <property type="entry name" value="Winged helix-like DNA-binding domain superfamily/Winged helix DNA-binding domain"/>
    <property type="match status" value="1"/>
</dbReference>
<dbReference type="Pfam" id="PF12840">
    <property type="entry name" value="HTH_20"/>
    <property type="match status" value="1"/>
</dbReference>
<dbReference type="InterPro" id="IPR011991">
    <property type="entry name" value="ArsR-like_HTH"/>
</dbReference>
<evidence type="ECO:0000259" key="2">
    <source>
        <dbReference type="PROSITE" id="PS50987"/>
    </source>
</evidence>
<comment type="caution">
    <text evidence="3">The sequence shown here is derived from an EMBL/GenBank/DDBJ whole genome shotgun (WGS) entry which is preliminary data.</text>
</comment>
<protein>
    <submittedName>
        <fullName evidence="3">Metalloregulator ArsR/SmtB family transcription factor</fullName>
    </submittedName>
</protein>
<dbReference type="PRINTS" id="PR00778">
    <property type="entry name" value="HTHARSR"/>
</dbReference>
<dbReference type="CDD" id="cd00090">
    <property type="entry name" value="HTH_ARSR"/>
    <property type="match status" value="1"/>
</dbReference>
<dbReference type="NCBIfam" id="NF033788">
    <property type="entry name" value="HTH_metalloreg"/>
    <property type="match status" value="1"/>
</dbReference>
<dbReference type="InterPro" id="IPR001845">
    <property type="entry name" value="HTH_ArsR_DNA-bd_dom"/>
</dbReference>
<sequence length="130" mass="14546">MDEYKTSQLDAVFGAVADPTRRAILARLAQADARVTELAGDFPISLNSVSKHIRMLERAGLVSRTVSGRDHVLSLNARPMSEAADWMDFYRQFWEQRLAALEAFVRSRRKTASAAEKPADKPVVRKGKQT</sequence>
<proteinExistence type="predicted"/>
<dbReference type="InterPro" id="IPR036390">
    <property type="entry name" value="WH_DNA-bd_sf"/>
</dbReference>
<feature type="region of interest" description="Disordered" evidence="1">
    <location>
        <begin position="110"/>
        <end position="130"/>
    </location>
</feature>
<dbReference type="PROSITE" id="PS50987">
    <property type="entry name" value="HTH_ARSR_2"/>
    <property type="match status" value="1"/>
</dbReference>
<dbReference type="PANTHER" id="PTHR38600:SF2">
    <property type="entry name" value="SLL0088 PROTEIN"/>
    <property type="match status" value="1"/>
</dbReference>
<dbReference type="SUPFAM" id="SSF46785">
    <property type="entry name" value="Winged helix' DNA-binding domain"/>
    <property type="match status" value="1"/>
</dbReference>
<dbReference type="PANTHER" id="PTHR38600">
    <property type="entry name" value="TRANSCRIPTIONAL REGULATORY PROTEIN"/>
    <property type="match status" value="1"/>
</dbReference>